<dbReference type="SMART" id="SM00387">
    <property type="entry name" value="HATPase_c"/>
    <property type="match status" value="1"/>
</dbReference>
<dbReference type="Gene3D" id="1.20.120.620">
    <property type="entry name" value="Backbone structure of the membrane domain of e. Coli histidine kinase receptor kdpd"/>
    <property type="match status" value="1"/>
</dbReference>
<keyword evidence="4" id="KW-0597">Phosphoprotein</keyword>
<evidence type="ECO:0000259" key="14">
    <source>
        <dbReference type="PROSITE" id="PS50109"/>
    </source>
</evidence>
<dbReference type="PROSITE" id="PS50109">
    <property type="entry name" value="HIS_KIN"/>
    <property type="match status" value="1"/>
</dbReference>
<evidence type="ECO:0000256" key="13">
    <source>
        <dbReference type="SAM" id="Phobius"/>
    </source>
</evidence>
<dbReference type="RefSeq" id="WP_135085974.1">
    <property type="nucleotide sequence ID" value="NZ_SPDV01000014.1"/>
</dbReference>
<keyword evidence="5" id="KW-0808">Transferase</keyword>
<keyword evidence="7" id="KW-0547">Nucleotide-binding</keyword>
<proteinExistence type="predicted"/>
<dbReference type="SUPFAM" id="SSF47384">
    <property type="entry name" value="Homodimeric domain of signal transducing histidine kinase"/>
    <property type="match status" value="1"/>
</dbReference>
<feature type="transmembrane region" description="Helical" evidence="13">
    <location>
        <begin position="42"/>
        <end position="59"/>
    </location>
</feature>
<dbReference type="Pfam" id="PF00512">
    <property type="entry name" value="HisKA"/>
    <property type="match status" value="1"/>
</dbReference>
<protein>
    <recommendedName>
        <fullName evidence="3">histidine kinase</fullName>
        <ecNumber evidence="3">2.7.13.3</ecNumber>
    </recommendedName>
</protein>
<dbReference type="InterPro" id="IPR003594">
    <property type="entry name" value="HATPase_dom"/>
</dbReference>
<evidence type="ECO:0000256" key="10">
    <source>
        <dbReference type="ARBA" id="ARBA00022989"/>
    </source>
</evidence>
<keyword evidence="6 13" id="KW-0812">Transmembrane</keyword>
<evidence type="ECO:0000256" key="6">
    <source>
        <dbReference type="ARBA" id="ARBA00022692"/>
    </source>
</evidence>
<keyword evidence="11" id="KW-0902">Two-component regulatory system</keyword>
<evidence type="ECO:0000256" key="7">
    <source>
        <dbReference type="ARBA" id="ARBA00022741"/>
    </source>
</evidence>
<evidence type="ECO:0000313" key="15">
    <source>
        <dbReference type="EMBL" id="TFI58585.1"/>
    </source>
</evidence>
<dbReference type="AlphaFoldDB" id="A0A4Y8ZTX1"/>
<dbReference type="GO" id="GO:0005524">
    <property type="term" value="F:ATP binding"/>
    <property type="evidence" value="ECO:0007669"/>
    <property type="project" value="UniProtKB-KW"/>
</dbReference>
<evidence type="ECO:0000256" key="4">
    <source>
        <dbReference type="ARBA" id="ARBA00022553"/>
    </source>
</evidence>
<sequence length="517" mass="54589">MTGRTTISREQAVPAEQVPAAGLRGERETWGFRTLEEQRAPAAWIGIAIFILVTATAVFSQQIGRPITAAIVYLLGVTIVGGLHGMRGGLAAALAASLIYNFFISDPVFRFSLTSAEELVPLLAFNLSAAASAALAGRLRERAVAAETANRRVNALLDVSRGLQAAAQVEQIPAVIHGFVTARGSRSSELYHYTNGELVPIDADRATGLALAETLLARGTVDLEMAGNRAMLLSTGAGAVGVLILIGFAPDMRSGQQQDLAAFLNLLGIALERCLLLERLSEAELVRRSEMFKTTLLSSVSHDMRTPLGAISASASSLRRYGDALAGDVRADLIATIEEQCGRLNRYTANLLGLVRLQSGVDAAAFTECEALEVLGAAISRARATAGGREIAKHYALAGAIVRADPVMLEQVFYNVLENAIRYSPADTPIEVSTSASDGQLRVAVSDRGPGIAAGDSARIFERFYRSSTVAHQEGSGLGLSIAKGFTEAFGGTIRLAEPGDAPGTTVEIILPAERME</sequence>
<dbReference type="SUPFAM" id="SSF55874">
    <property type="entry name" value="ATPase domain of HSP90 chaperone/DNA topoisomerase II/histidine kinase"/>
    <property type="match status" value="1"/>
</dbReference>
<dbReference type="Gene3D" id="3.30.565.10">
    <property type="entry name" value="Histidine kinase-like ATPase, C-terminal domain"/>
    <property type="match status" value="1"/>
</dbReference>
<feature type="domain" description="Histidine kinase" evidence="14">
    <location>
        <begin position="299"/>
        <end position="515"/>
    </location>
</feature>
<comment type="catalytic activity">
    <reaction evidence="1">
        <text>ATP + protein L-histidine = ADP + protein N-phospho-L-histidine.</text>
        <dbReference type="EC" id="2.7.13.3"/>
    </reaction>
</comment>
<evidence type="ECO:0000256" key="1">
    <source>
        <dbReference type="ARBA" id="ARBA00000085"/>
    </source>
</evidence>
<dbReference type="GO" id="GO:0005886">
    <property type="term" value="C:plasma membrane"/>
    <property type="evidence" value="ECO:0007669"/>
    <property type="project" value="TreeGrafter"/>
</dbReference>
<dbReference type="EC" id="2.7.13.3" evidence="3"/>
<dbReference type="OrthoDB" id="9806130at2"/>
<dbReference type="Proteomes" id="UP000298213">
    <property type="component" value="Unassembled WGS sequence"/>
</dbReference>
<keyword evidence="8" id="KW-0418">Kinase</keyword>
<comment type="subcellular location">
    <subcellularLocation>
        <location evidence="2">Membrane</location>
        <topology evidence="2">Multi-pass membrane protein</topology>
    </subcellularLocation>
</comment>
<dbReference type="GO" id="GO:0000155">
    <property type="term" value="F:phosphorelay sensor kinase activity"/>
    <property type="evidence" value="ECO:0007669"/>
    <property type="project" value="InterPro"/>
</dbReference>
<dbReference type="EMBL" id="SPDV01000014">
    <property type="protein sequence ID" value="TFI58585.1"/>
    <property type="molecule type" value="Genomic_DNA"/>
</dbReference>
<name>A0A4Y8ZTX1_9SPHN</name>
<keyword evidence="9" id="KW-0067">ATP-binding</keyword>
<evidence type="ECO:0000256" key="2">
    <source>
        <dbReference type="ARBA" id="ARBA00004141"/>
    </source>
</evidence>
<evidence type="ECO:0000256" key="11">
    <source>
        <dbReference type="ARBA" id="ARBA00023012"/>
    </source>
</evidence>
<dbReference type="Gene3D" id="1.10.287.130">
    <property type="match status" value="1"/>
</dbReference>
<keyword evidence="12 13" id="KW-0472">Membrane</keyword>
<dbReference type="InterPro" id="IPR052023">
    <property type="entry name" value="Histidine_kinase_KdpD"/>
</dbReference>
<dbReference type="InterPro" id="IPR036097">
    <property type="entry name" value="HisK_dim/P_sf"/>
</dbReference>
<dbReference type="SMART" id="SM00388">
    <property type="entry name" value="HisKA"/>
    <property type="match status" value="1"/>
</dbReference>
<accession>A0A4Y8ZTX1</accession>
<reference evidence="15 16" key="1">
    <citation type="submission" date="2019-03" db="EMBL/GenBank/DDBJ databases">
        <title>Genome sequence of Sphingomonas sp. 17J27-24.</title>
        <authorList>
            <person name="Kim M."/>
            <person name="Maeng S."/>
            <person name="Sathiyaraj S."/>
        </authorList>
    </citation>
    <scope>NUCLEOTIDE SEQUENCE [LARGE SCALE GENOMIC DNA]</scope>
    <source>
        <strain evidence="15 16">17J27-24</strain>
    </source>
</reference>
<dbReference type="InterPro" id="IPR025201">
    <property type="entry name" value="KdpD_TM"/>
</dbReference>
<dbReference type="PANTHER" id="PTHR45569:SF1">
    <property type="entry name" value="SENSOR PROTEIN KDPD"/>
    <property type="match status" value="1"/>
</dbReference>
<keyword evidence="16" id="KW-1185">Reference proteome</keyword>
<evidence type="ECO:0000256" key="12">
    <source>
        <dbReference type="ARBA" id="ARBA00023136"/>
    </source>
</evidence>
<evidence type="ECO:0000256" key="3">
    <source>
        <dbReference type="ARBA" id="ARBA00012438"/>
    </source>
</evidence>
<dbReference type="InterPro" id="IPR004358">
    <property type="entry name" value="Sig_transdc_His_kin-like_C"/>
</dbReference>
<dbReference type="Pfam" id="PF02518">
    <property type="entry name" value="HATPase_c"/>
    <property type="match status" value="1"/>
</dbReference>
<evidence type="ECO:0000256" key="5">
    <source>
        <dbReference type="ARBA" id="ARBA00022679"/>
    </source>
</evidence>
<keyword evidence="10 13" id="KW-1133">Transmembrane helix</keyword>
<dbReference type="InterPro" id="IPR036890">
    <property type="entry name" value="HATPase_C_sf"/>
</dbReference>
<evidence type="ECO:0000256" key="8">
    <source>
        <dbReference type="ARBA" id="ARBA00022777"/>
    </source>
</evidence>
<dbReference type="CDD" id="cd00075">
    <property type="entry name" value="HATPase"/>
    <property type="match status" value="1"/>
</dbReference>
<organism evidence="15 16">
    <name type="scientific">Sphingomonas parva</name>
    <dbReference type="NCBI Taxonomy" id="2555898"/>
    <lineage>
        <taxon>Bacteria</taxon>
        <taxon>Pseudomonadati</taxon>
        <taxon>Pseudomonadota</taxon>
        <taxon>Alphaproteobacteria</taxon>
        <taxon>Sphingomonadales</taxon>
        <taxon>Sphingomonadaceae</taxon>
        <taxon>Sphingomonas</taxon>
    </lineage>
</organism>
<dbReference type="InterPro" id="IPR003661">
    <property type="entry name" value="HisK_dim/P_dom"/>
</dbReference>
<dbReference type="PRINTS" id="PR00344">
    <property type="entry name" value="BCTRLSENSOR"/>
</dbReference>
<comment type="caution">
    <text evidence="15">The sequence shown here is derived from an EMBL/GenBank/DDBJ whole genome shotgun (WGS) entry which is preliminary data.</text>
</comment>
<evidence type="ECO:0000313" key="16">
    <source>
        <dbReference type="Proteomes" id="UP000298213"/>
    </source>
</evidence>
<evidence type="ECO:0000256" key="9">
    <source>
        <dbReference type="ARBA" id="ARBA00022840"/>
    </source>
</evidence>
<dbReference type="PANTHER" id="PTHR45569">
    <property type="entry name" value="SENSOR PROTEIN KDPD"/>
    <property type="match status" value="1"/>
</dbReference>
<dbReference type="InterPro" id="IPR038318">
    <property type="entry name" value="KdpD_sf"/>
</dbReference>
<dbReference type="Pfam" id="PF13493">
    <property type="entry name" value="DUF4118"/>
    <property type="match status" value="1"/>
</dbReference>
<feature type="transmembrane region" description="Helical" evidence="13">
    <location>
        <begin position="71"/>
        <end position="99"/>
    </location>
</feature>
<gene>
    <name evidence="15" type="ORF">E2493_09170</name>
</gene>
<dbReference type="CDD" id="cd00082">
    <property type="entry name" value="HisKA"/>
    <property type="match status" value="1"/>
</dbReference>
<dbReference type="InterPro" id="IPR005467">
    <property type="entry name" value="His_kinase_dom"/>
</dbReference>
<feature type="transmembrane region" description="Helical" evidence="13">
    <location>
        <begin position="230"/>
        <end position="248"/>
    </location>
</feature>